<name>A0A0E9NL22_SAICN</name>
<feature type="region of interest" description="Disordered" evidence="1">
    <location>
        <begin position="1"/>
        <end position="64"/>
    </location>
</feature>
<dbReference type="STRING" id="698492.A0A0E9NL22"/>
<dbReference type="EMBL" id="BACD03000033">
    <property type="protein sequence ID" value="GAO50498.1"/>
    <property type="molecule type" value="Genomic_DNA"/>
</dbReference>
<sequence>MDRALPAFEPGRGRGRGRGRARGSRPGSGRNTPSDETIIEDLNSNLEDASPNPNNQNRAGRFDEPDIAHFRDLQRRRELERADAIRKGLLQDPENPRPLDEAIKFVGTCVEMCPEFERVQRERQNNVDRLECDPETGRVSRERAVKIFHRPAAGDPPPLPSDVRPPLVLKKTLDYLVDKILCGPHEYASVHSFVRGRTRGIRQDFTVQGVSDPIAIECHERIARFHILSSHFMCEVPEFQAQQEAEQLWKVLQTLSQFYDDAHERGEICPNEAEFKSYMILYHIRNAELPHEAQDYPPELFNNPQIQLALKLASMAQRSNNVANRFTFPNAEASLHQFTRFFKLVRSERVGYLTVCLLEQHFSSIRKGALKALRGSLAGKPPIAIDTLVAMLGYESPEEAAADCEHWGVEVVRDENTGEVVAAKLSKGGGWSEDGRSDPRQAFNRGVVEAKRGGLGIADVINLPWGGARTGSGNGAAGFGARMNPLVEPFRPGGVGNVMGGGGAFGGAAAKAAAPAAAPATGFGAFGAFGSTLAKAATAAVTGSAFGAPNPDPFARTKMSGSQAGADAFGGGGSGVGAFGSAPAAPAPAAQTGGFSFGKAAGSATDAPKPVGSAFGATPGVLTGFAPAKLAEAKQVTPAPASGFSFGAPAAPPKAPEPTKANVGLGFSVGLTPESSPVQTRPPGIPAPVPAVRNGSAFGAATQMAPTAAPAPVPAPEPRARRSSVVQMPPVAQKPAKPKISEAELQGILNEITRSVVSKQAREYAMAAVQELEEGTKTRKAFIDGLTSEMLESLLRGAAQDVADEGRAEAFRRRKDELRVVREFQRRAHQALSRKKELARKTEEERKKRQAFRSALQELHGETDSVKRRKIRKSLSSMDMGQDDDAIKALQEAARKAEELWRPVNLGEALGAAVEHAFFRADSAENVWRGLVAVENVNSATAYWLQEKLGLKQSQEGYAWQQTRKGVQVGVDMRPFASIGDVTHVGSLMYECNAGIEDSPAKWTEERTSFHDLVRYIAEESRFAFPVLVINWVTREMSHADLDARLHLSALCAEMGPAVSGLFVLNISTTGEADITPGLQSLAASVSARHSPSHIKRLLEERKRKKREPSPETVAAEAEKMTNGAKKPRSEPKTAAAVRTPPAAIPRNFKDEKANAAPYMPSALQKLQKIMAAAKAELEEAKRLTV</sequence>
<evidence type="ECO:0000256" key="1">
    <source>
        <dbReference type="SAM" id="MobiDB-lite"/>
    </source>
</evidence>
<dbReference type="PANTHER" id="PTHR12436:SF3">
    <property type="entry name" value="GERMINAL-CENTER ASSOCIATED NUCLEAR PROTEIN"/>
    <property type="match status" value="1"/>
</dbReference>
<dbReference type="GO" id="GO:0005737">
    <property type="term" value="C:cytoplasm"/>
    <property type="evidence" value="ECO:0007669"/>
    <property type="project" value="TreeGrafter"/>
</dbReference>
<evidence type="ECO:0000259" key="2">
    <source>
        <dbReference type="Pfam" id="PF03399"/>
    </source>
</evidence>
<dbReference type="InterPro" id="IPR005062">
    <property type="entry name" value="SAC3/GANP/THP3_conserved"/>
</dbReference>
<keyword evidence="4" id="KW-1185">Reference proteome</keyword>
<gene>
    <name evidence="3" type="ORF">G7K_4622-t1</name>
</gene>
<dbReference type="AlphaFoldDB" id="A0A0E9NL22"/>
<reference evidence="3 4" key="2">
    <citation type="journal article" date="2014" name="J. Gen. Appl. Microbiol.">
        <title>The early diverging ascomycetous budding yeast Saitoella complicata has three histone deacetylases belonging to the Clr6, Hos2, and Rpd3 lineages.</title>
        <authorList>
            <person name="Nishida H."/>
            <person name="Matsumoto T."/>
            <person name="Kondo S."/>
            <person name="Hamamoto M."/>
            <person name="Yoshikawa H."/>
        </authorList>
    </citation>
    <scope>NUCLEOTIDE SEQUENCE [LARGE SCALE GENOMIC DNA]</scope>
    <source>
        <strain evidence="3 4">NRRL Y-17804</strain>
    </source>
</reference>
<organism evidence="3 4">
    <name type="scientific">Saitoella complicata (strain BCRC 22490 / CBS 7301 / JCM 7358 / NBRC 10748 / NRRL Y-17804)</name>
    <dbReference type="NCBI Taxonomy" id="698492"/>
    <lineage>
        <taxon>Eukaryota</taxon>
        <taxon>Fungi</taxon>
        <taxon>Dikarya</taxon>
        <taxon>Ascomycota</taxon>
        <taxon>Taphrinomycotina</taxon>
        <taxon>Taphrinomycotina incertae sedis</taxon>
        <taxon>Saitoella</taxon>
    </lineage>
</organism>
<dbReference type="PANTHER" id="PTHR12436">
    <property type="entry name" value="80 KDA MCM3-ASSOCIATED PROTEIN"/>
    <property type="match status" value="1"/>
</dbReference>
<reference evidence="3 4" key="1">
    <citation type="journal article" date="2011" name="J. Gen. Appl. Microbiol.">
        <title>Draft genome sequencing of the enigmatic yeast Saitoella complicata.</title>
        <authorList>
            <person name="Nishida H."/>
            <person name="Hamamoto M."/>
            <person name="Sugiyama J."/>
        </authorList>
    </citation>
    <scope>NUCLEOTIDE SEQUENCE [LARGE SCALE GENOMIC DNA]</scope>
    <source>
        <strain evidence="3 4">NRRL Y-17804</strain>
    </source>
</reference>
<protein>
    <recommendedName>
        <fullName evidence="2">SAC3/GANP/THP3 conserved domain-containing protein</fullName>
    </recommendedName>
</protein>
<dbReference type="Gene3D" id="1.25.40.990">
    <property type="match status" value="1"/>
</dbReference>
<dbReference type="GO" id="GO:0070390">
    <property type="term" value="C:transcription export complex 2"/>
    <property type="evidence" value="ECO:0007669"/>
    <property type="project" value="TreeGrafter"/>
</dbReference>
<feature type="region of interest" description="Disordered" evidence="1">
    <location>
        <begin position="832"/>
        <end position="855"/>
    </location>
</feature>
<proteinExistence type="predicted"/>
<evidence type="ECO:0000313" key="3">
    <source>
        <dbReference type="EMBL" id="GAO50498.1"/>
    </source>
</evidence>
<feature type="compositionally biased region" description="Polar residues" evidence="1">
    <location>
        <begin position="42"/>
        <end position="58"/>
    </location>
</feature>
<feature type="compositionally biased region" description="Basic residues" evidence="1">
    <location>
        <begin position="13"/>
        <end position="23"/>
    </location>
</feature>
<dbReference type="GO" id="GO:0006406">
    <property type="term" value="P:mRNA export from nucleus"/>
    <property type="evidence" value="ECO:0007669"/>
    <property type="project" value="TreeGrafter"/>
</dbReference>
<feature type="compositionally biased region" description="Basic and acidic residues" evidence="1">
    <location>
        <begin position="834"/>
        <end position="847"/>
    </location>
</feature>
<accession>A0A0E9NL22</accession>
<feature type="domain" description="SAC3/GANP/THP3 conserved" evidence="2">
    <location>
        <begin position="112"/>
        <end position="411"/>
    </location>
</feature>
<evidence type="ECO:0000313" key="4">
    <source>
        <dbReference type="Proteomes" id="UP000033140"/>
    </source>
</evidence>
<dbReference type="InterPro" id="IPR045107">
    <property type="entry name" value="SAC3/GANP/THP3"/>
</dbReference>
<comment type="caution">
    <text evidence="3">The sequence shown here is derived from an EMBL/GenBank/DDBJ whole genome shotgun (WGS) entry which is preliminary data.</text>
</comment>
<dbReference type="Pfam" id="PF03399">
    <property type="entry name" value="SAC3_GANP"/>
    <property type="match status" value="1"/>
</dbReference>
<dbReference type="Proteomes" id="UP000033140">
    <property type="component" value="Unassembled WGS sequence"/>
</dbReference>
<reference evidence="3 4" key="3">
    <citation type="journal article" date="2015" name="Genome Announc.">
        <title>Draft Genome Sequence of the Archiascomycetous Yeast Saitoella complicata.</title>
        <authorList>
            <person name="Yamauchi K."/>
            <person name="Kondo S."/>
            <person name="Hamamoto M."/>
            <person name="Takahashi Y."/>
            <person name="Ogura Y."/>
            <person name="Hayashi T."/>
            <person name="Nishida H."/>
        </authorList>
    </citation>
    <scope>NUCLEOTIDE SEQUENCE [LARGE SCALE GENOMIC DNA]</scope>
    <source>
        <strain evidence="3 4">NRRL Y-17804</strain>
    </source>
</reference>
<dbReference type="OMA" id="REMSHAD"/>
<feature type="region of interest" description="Disordered" evidence="1">
    <location>
        <begin position="1099"/>
        <end position="1154"/>
    </location>
</feature>